<keyword evidence="7" id="KW-0472">Membrane</keyword>
<keyword evidence="4" id="KW-1003">Cell membrane</keyword>
<dbReference type="Pfam" id="PF00005">
    <property type="entry name" value="ABC_tran"/>
    <property type="match status" value="1"/>
</dbReference>
<dbReference type="Proteomes" id="UP001055460">
    <property type="component" value="Plasmid pB"/>
</dbReference>
<dbReference type="SMART" id="SM00382">
    <property type="entry name" value="AAA"/>
    <property type="match status" value="1"/>
</dbReference>
<evidence type="ECO:0000256" key="6">
    <source>
        <dbReference type="ARBA" id="ARBA00022840"/>
    </source>
</evidence>
<evidence type="ECO:0000256" key="1">
    <source>
        <dbReference type="ARBA" id="ARBA00004202"/>
    </source>
</evidence>
<dbReference type="Gene3D" id="3.40.50.300">
    <property type="entry name" value="P-loop containing nucleotide triphosphate hydrolases"/>
    <property type="match status" value="1"/>
</dbReference>
<dbReference type="GO" id="GO:0005524">
    <property type="term" value="F:ATP binding"/>
    <property type="evidence" value="ECO:0007669"/>
    <property type="project" value="UniProtKB-KW"/>
</dbReference>
<feature type="domain" description="ABC transporter" evidence="8">
    <location>
        <begin position="2"/>
        <end position="249"/>
    </location>
</feature>
<dbReference type="SUPFAM" id="SSF52540">
    <property type="entry name" value="P-loop containing nucleoside triphosphate hydrolases"/>
    <property type="match status" value="1"/>
</dbReference>
<gene>
    <name evidence="9" type="ORF">NE863_27475</name>
</gene>
<name>A0A9Q8YHH4_ENSAD</name>
<protein>
    <submittedName>
        <fullName evidence="9">ABC transporter ATP-binding protein</fullName>
    </submittedName>
</protein>
<dbReference type="AlphaFoldDB" id="A0A9Q8YHH4"/>
<proteinExistence type="inferred from homology"/>
<evidence type="ECO:0000256" key="4">
    <source>
        <dbReference type="ARBA" id="ARBA00022475"/>
    </source>
</evidence>
<organism evidence="9 10">
    <name type="scientific">Ensifer adhaerens</name>
    <name type="common">Sinorhizobium morelense</name>
    <dbReference type="NCBI Taxonomy" id="106592"/>
    <lineage>
        <taxon>Bacteria</taxon>
        <taxon>Pseudomonadati</taxon>
        <taxon>Pseudomonadota</taxon>
        <taxon>Alphaproteobacteria</taxon>
        <taxon>Hyphomicrobiales</taxon>
        <taxon>Rhizobiaceae</taxon>
        <taxon>Sinorhizobium/Ensifer group</taxon>
        <taxon>Ensifer</taxon>
    </lineage>
</organism>
<evidence type="ECO:0000256" key="5">
    <source>
        <dbReference type="ARBA" id="ARBA00022741"/>
    </source>
</evidence>
<evidence type="ECO:0000256" key="3">
    <source>
        <dbReference type="ARBA" id="ARBA00022448"/>
    </source>
</evidence>
<evidence type="ECO:0000256" key="2">
    <source>
        <dbReference type="ARBA" id="ARBA00005417"/>
    </source>
</evidence>
<dbReference type="EMBL" id="CP098809">
    <property type="protein sequence ID" value="USJ27659.1"/>
    <property type="molecule type" value="Genomic_DNA"/>
</dbReference>
<dbReference type="InterPro" id="IPR050166">
    <property type="entry name" value="ABC_transporter_ATP-bind"/>
</dbReference>
<dbReference type="InterPro" id="IPR017871">
    <property type="entry name" value="ABC_transporter-like_CS"/>
</dbReference>
<dbReference type="RefSeq" id="WP_113398685.1">
    <property type="nucleotide sequence ID" value="NZ_CP098809.1"/>
</dbReference>
<geneLocation type="plasmid" evidence="9 10">
    <name>pB</name>
</geneLocation>
<dbReference type="PANTHER" id="PTHR42788">
    <property type="entry name" value="TAURINE IMPORT ATP-BINDING PROTEIN-RELATED"/>
    <property type="match status" value="1"/>
</dbReference>
<dbReference type="PROSITE" id="PS00211">
    <property type="entry name" value="ABC_TRANSPORTER_1"/>
    <property type="match status" value="1"/>
</dbReference>
<sequence length="264" mass="28660">MIDVQDISVIFGEGTPLQATALRNLSVSIDEGEFVTVIGSNGAGKSTLLNAIAGEVRVTSGAVRVDGDVVTGQPTFRRANRIARVFQDPMAGTCEALTVEENMALASRRGTRRDFLKALSEPVRERFRDRLATLGIGLEKRLGDSMGLLSGGQRQAVSLLMATLTPSRILLLDEHTAALDPHASELVLRLTDRFVGELGLTSLMVTHSMRHAIEYGNRLIMMHQGQLVFDVRGDEKARLTVAEVLDMFSNLKGSAVESDRMLLG</sequence>
<accession>A0A9Q8YHH4</accession>
<dbReference type="GO" id="GO:0005886">
    <property type="term" value="C:plasma membrane"/>
    <property type="evidence" value="ECO:0007669"/>
    <property type="project" value="UniProtKB-SubCell"/>
</dbReference>
<reference evidence="9" key="1">
    <citation type="submission" date="2022-06" db="EMBL/GenBank/DDBJ databases">
        <title>Physiological and biochemical characterization and genomic elucidation of a strain of the genus Ensifer adhaerens M8 that combines arsenic oxidation and chromium reduction.</title>
        <authorList>
            <person name="Li X."/>
            <person name="Yu c."/>
        </authorList>
    </citation>
    <scope>NUCLEOTIDE SEQUENCE</scope>
    <source>
        <strain evidence="9">M8</strain>
        <plasmid evidence="9">pB</plasmid>
    </source>
</reference>
<keyword evidence="6 9" id="KW-0067">ATP-binding</keyword>
<dbReference type="PROSITE" id="PS50893">
    <property type="entry name" value="ABC_TRANSPORTER_2"/>
    <property type="match status" value="1"/>
</dbReference>
<comment type="similarity">
    <text evidence="2">Belongs to the ABC transporter superfamily.</text>
</comment>
<dbReference type="GO" id="GO:0016887">
    <property type="term" value="F:ATP hydrolysis activity"/>
    <property type="evidence" value="ECO:0007669"/>
    <property type="project" value="InterPro"/>
</dbReference>
<keyword evidence="3" id="KW-0813">Transport</keyword>
<evidence type="ECO:0000313" key="10">
    <source>
        <dbReference type="Proteomes" id="UP001055460"/>
    </source>
</evidence>
<dbReference type="InterPro" id="IPR027417">
    <property type="entry name" value="P-loop_NTPase"/>
</dbReference>
<keyword evidence="5" id="KW-0547">Nucleotide-binding</keyword>
<dbReference type="InterPro" id="IPR003439">
    <property type="entry name" value="ABC_transporter-like_ATP-bd"/>
</dbReference>
<evidence type="ECO:0000259" key="8">
    <source>
        <dbReference type="PROSITE" id="PS50893"/>
    </source>
</evidence>
<evidence type="ECO:0000313" key="9">
    <source>
        <dbReference type="EMBL" id="USJ27659.1"/>
    </source>
</evidence>
<dbReference type="InterPro" id="IPR003593">
    <property type="entry name" value="AAA+_ATPase"/>
</dbReference>
<dbReference type="PANTHER" id="PTHR42788:SF7">
    <property type="entry name" value="NITRATE ABC TRANSPORTER ATP-BINDING PROTEIN"/>
    <property type="match status" value="1"/>
</dbReference>
<comment type="subcellular location">
    <subcellularLocation>
        <location evidence="1">Cell membrane</location>
        <topology evidence="1">Peripheral membrane protein</topology>
    </subcellularLocation>
</comment>
<evidence type="ECO:0000256" key="7">
    <source>
        <dbReference type="ARBA" id="ARBA00023136"/>
    </source>
</evidence>
<keyword evidence="9" id="KW-0614">Plasmid</keyword>